<dbReference type="Pfam" id="PF12848">
    <property type="entry name" value="ABC_tran_Xtn"/>
    <property type="match status" value="1"/>
</dbReference>
<dbReference type="GO" id="GO:0016887">
    <property type="term" value="F:ATP hydrolysis activity"/>
    <property type="evidence" value="ECO:0007669"/>
    <property type="project" value="InterPro"/>
</dbReference>
<dbReference type="Proteomes" id="UP000031433">
    <property type="component" value="Unassembled WGS sequence"/>
</dbReference>
<dbReference type="InterPro" id="IPR037118">
    <property type="entry name" value="Val-tRNA_synth_C_sf"/>
</dbReference>
<protein>
    <submittedName>
        <fullName evidence="9">ABC transporter ATP-binding protein</fullName>
    </submittedName>
</protein>
<name>A0A0C1QQN2_9BACT</name>
<evidence type="ECO:0000313" key="10">
    <source>
        <dbReference type="Proteomes" id="UP000031433"/>
    </source>
</evidence>
<organism evidence="9 10">
    <name type="scientific">Geobacter soli</name>
    <dbReference type="NCBI Taxonomy" id="1510391"/>
    <lineage>
        <taxon>Bacteria</taxon>
        <taxon>Pseudomonadati</taxon>
        <taxon>Thermodesulfobacteriota</taxon>
        <taxon>Desulfuromonadia</taxon>
        <taxon>Geobacterales</taxon>
        <taxon>Geobacteraceae</taxon>
        <taxon>Geobacter</taxon>
    </lineage>
</organism>
<evidence type="ECO:0000256" key="6">
    <source>
        <dbReference type="SAM" id="Coils"/>
    </source>
</evidence>
<evidence type="ECO:0000256" key="2">
    <source>
        <dbReference type="ARBA" id="ARBA00022741"/>
    </source>
</evidence>
<evidence type="ECO:0000256" key="3">
    <source>
        <dbReference type="ARBA" id="ARBA00022840"/>
    </source>
</evidence>
<comment type="catalytic activity">
    <reaction evidence="4">
        <text>ATP + H2O = ADP + phosphate + H(+)</text>
        <dbReference type="Rhea" id="RHEA:13065"/>
        <dbReference type="ChEBI" id="CHEBI:15377"/>
        <dbReference type="ChEBI" id="CHEBI:15378"/>
        <dbReference type="ChEBI" id="CHEBI:30616"/>
        <dbReference type="ChEBI" id="CHEBI:43474"/>
        <dbReference type="ChEBI" id="CHEBI:456216"/>
    </reaction>
</comment>
<gene>
    <name evidence="9" type="ORF">SE37_10210</name>
</gene>
<sequence>MLHLRKLSKDFAGTSLFAEIDWHLKKGERVGLVGENGAGKSTLMRIIAGLVEQTSGELIFARGATVGYLPQDGIVTRGRGLLAEAMTALEGLQSLERELHELTSRLEDTPHDAPDHGECLERYGRLQEEFRLRGGYAMEAEACRVLDGLGFTTGDRRRDCGEFSGGWQMRIALAKLLLKKPNVLLLDEPTNHLDIEARNWLEGYLQEYPHSVILVSHDRFFMDQVCHRITEVWNGTLTDYHCSYSRYLTAREERVAALREAKRRQDEEVAKIEDFINRFRYKADKAALVQSRVKQLEKIERIVLPPERRRIRFRFPDPPKSGRIVLELKGVTKAYGSHVVLDGIDLTVEKGERIALVGHNGAGKSTLMGVLAGKPFQGGERVAGHNVVADYFAQDQAQVLDGAKTAHEELLADAPFDMVPQLRDILGAFLFTGDDIHKRVEVLSGGERNRLALAKMLLRPSNLLLMDEPTNHLDLFSKEVLLDALKTFAGTVVFVSHDRHFIDGLATRVVEVEGGRLTSYHGDYEYYLRKKSADAGPAQQAATGRSPVPDPSSGPPAAESKEERQRQREEEKARQRDEKRRLKRLEELESAIAAEEGLLADLEARMADPAFFDDHEQARRGGEEHAGLTARIATLYGEWESVAAG</sequence>
<feature type="domain" description="ABC transporter" evidence="8">
    <location>
        <begin position="326"/>
        <end position="539"/>
    </location>
</feature>
<comment type="caution">
    <text evidence="9">The sequence shown here is derived from an EMBL/GenBank/DDBJ whole genome shotgun (WGS) entry which is preliminary data.</text>
</comment>
<dbReference type="InterPro" id="IPR003439">
    <property type="entry name" value="ABC_transporter-like_ATP-bd"/>
</dbReference>
<dbReference type="RefSeq" id="WP_039646023.1">
    <property type="nucleotide sequence ID" value="NZ_JXBL01000001.1"/>
</dbReference>
<comment type="similarity">
    <text evidence="5">Belongs to the ABC transporter superfamily. ABCF family. Uup subfamily.</text>
</comment>
<dbReference type="InterPro" id="IPR032781">
    <property type="entry name" value="ABC_tran_Xtn"/>
</dbReference>
<dbReference type="EMBL" id="JXBL01000001">
    <property type="protein sequence ID" value="KIE42977.1"/>
    <property type="molecule type" value="Genomic_DNA"/>
</dbReference>
<keyword evidence="1" id="KW-0677">Repeat</keyword>
<dbReference type="PROSITE" id="PS00211">
    <property type="entry name" value="ABC_TRANSPORTER_1"/>
    <property type="match status" value="2"/>
</dbReference>
<dbReference type="CDD" id="cd03221">
    <property type="entry name" value="ABCF_EF-3"/>
    <property type="match status" value="2"/>
</dbReference>
<dbReference type="InterPro" id="IPR051309">
    <property type="entry name" value="ABCF_ATPase"/>
</dbReference>
<dbReference type="InterPro" id="IPR027417">
    <property type="entry name" value="P-loop_NTPase"/>
</dbReference>
<dbReference type="Gene3D" id="3.40.50.300">
    <property type="entry name" value="P-loop containing nucleotide triphosphate hydrolases"/>
    <property type="match status" value="2"/>
</dbReference>
<dbReference type="GO" id="GO:0005524">
    <property type="term" value="F:ATP binding"/>
    <property type="evidence" value="ECO:0007669"/>
    <property type="project" value="UniProtKB-KW"/>
</dbReference>
<keyword evidence="10" id="KW-1185">Reference proteome</keyword>
<keyword evidence="6" id="KW-0175">Coiled coil</keyword>
<evidence type="ECO:0000256" key="1">
    <source>
        <dbReference type="ARBA" id="ARBA00022737"/>
    </source>
</evidence>
<reference evidence="9 10" key="1">
    <citation type="submission" date="2015-01" db="EMBL/GenBank/DDBJ databases">
        <title>Genome sequence of the anaerobic bacterium Geobacter soli GSS01, a dissimilatory Fe(III) reducer from soil.</title>
        <authorList>
            <person name="Yang G."/>
            <person name="Zhou S."/>
        </authorList>
    </citation>
    <scope>NUCLEOTIDE SEQUENCE [LARGE SCALE GENOMIC DNA]</scope>
    <source>
        <strain evidence="9 10">GSS01</strain>
    </source>
</reference>
<dbReference type="Pfam" id="PF16326">
    <property type="entry name" value="ABC_tran_CTD"/>
    <property type="match status" value="1"/>
</dbReference>
<evidence type="ECO:0000313" key="9">
    <source>
        <dbReference type="EMBL" id="KIE42977.1"/>
    </source>
</evidence>
<dbReference type="PANTHER" id="PTHR42855">
    <property type="entry name" value="ABC TRANSPORTER ATP-BINDING SUBUNIT"/>
    <property type="match status" value="1"/>
</dbReference>
<evidence type="ECO:0000256" key="4">
    <source>
        <dbReference type="ARBA" id="ARBA00049360"/>
    </source>
</evidence>
<dbReference type="AlphaFoldDB" id="A0A0C1QQN2"/>
<feature type="domain" description="ABC transporter" evidence="8">
    <location>
        <begin position="2"/>
        <end position="259"/>
    </location>
</feature>
<dbReference type="GO" id="GO:0003677">
    <property type="term" value="F:DNA binding"/>
    <property type="evidence" value="ECO:0007669"/>
    <property type="project" value="InterPro"/>
</dbReference>
<keyword evidence="2" id="KW-0547">Nucleotide-binding</keyword>
<dbReference type="FunFam" id="3.40.50.300:FF:000309">
    <property type="entry name" value="ABC transporter ATP-binding protein"/>
    <property type="match status" value="1"/>
</dbReference>
<dbReference type="SUPFAM" id="SSF52540">
    <property type="entry name" value="P-loop containing nucleoside triphosphate hydrolases"/>
    <property type="match status" value="2"/>
</dbReference>
<evidence type="ECO:0000256" key="7">
    <source>
        <dbReference type="SAM" id="MobiDB-lite"/>
    </source>
</evidence>
<dbReference type="InterPro" id="IPR017871">
    <property type="entry name" value="ABC_transporter-like_CS"/>
</dbReference>
<dbReference type="PANTHER" id="PTHR42855:SF2">
    <property type="entry name" value="DRUG RESISTANCE ABC TRANSPORTER,ATP-BINDING PROTEIN"/>
    <property type="match status" value="1"/>
</dbReference>
<evidence type="ECO:0000259" key="8">
    <source>
        <dbReference type="PROSITE" id="PS50893"/>
    </source>
</evidence>
<feature type="coiled-coil region" evidence="6">
    <location>
        <begin position="248"/>
        <end position="278"/>
    </location>
</feature>
<feature type="compositionally biased region" description="Basic and acidic residues" evidence="7">
    <location>
        <begin position="559"/>
        <end position="579"/>
    </location>
</feature>
<dbReference type="InterPro" id="IPR003593">
    <property type="entry name" value="AAA+_ATPase"/>
</dbReference>
<keyword evidence="3 9" id="KW-0067">ATP-binding</keyword>
<dbReference type="PROSITE" id="PS50893">
    <property type="entry name" value="ABC_TRANSPORTER_2"/>
    <property type="match status" value="2"/>
</dbReference>
<dbReference type="SMART" id="SM00382">
    <property type="entry name" value="AAA"/>
    <property type="match status" value="2"/>
</dbReference>
<evidence type="ECO:0000256" key="5">
    <source>
        <dbReference type="ARBA" id="ARBA00061478"/>
    </source>
</evidence>
<accession>A0A0C1QQN2</accession>
<proteinExistence type="inferred from homology"/>
<dbReference type="Gene3D" id="1.10.287.380">
    <property type="entry name" value="Valyl-tRNA synthetase, C-terminal domain"/>
    <property type="match status" value="1"/>
</dbReference>
<dbReference type="Pfam" id="PF00005">
    <property type="entry name" value="ABC_tran"/>
    <property type="match status" value="2"/>
</dbReference>
<feature type="region of interest" description="Disordered" evidence="7">
    <location>
        <begin position="535"/>
        <end position="579"/>
    </location>
</feature>
<dbReference type="InterPro" id="IPR032524">
    <property type="entry name" value="ABC_tran_C"/>
</dbReference>
<dbReference type="FunFam" id="3.40.50.300:FF:000011">
    <property type="entry name" value="Putative ABC transporter ATP-binding component"/>
    <property type="match status" value="1"/>
</dbReference>